<reference evidence="1 2" key="1">
    <citation type="submission" date="2023-12" db="EMBL/GenBank/DDBJ databases">
        <title>Marinobacter qingdaonensis sp. nov., isolated from the intertidal sediment of Qingdao, PR China.</title>
        <authorList>
            <person name="Li Y."/>
        </authorList>
    </citation>
    <scope>NUCLEOTIDE SEQUENCE [LARGE SCALE GENOMIC DNA]</scope>
    <source>
        <strain evidence="1 2">ASW11-75</strain>
    </source>
</reference>
<name>A0ABU5NWT1_9GAMM</name>
<dbReference type="RefSeq" id="WP_322854776.1">
    <property type="nucleotide sequence ID" value="NZ_JAYDCJ010000003.1"/>
</dbReference>
<keyword evidence="2" id="KW-1185">Reference proteome</keyword>
<proteinExistence type="predicted"/>
<dbReference type="Gene3D" id="1.20.1050.10">
    <property type="match status" value="1"/>
</dbReference>
<evidence type="ECO:0000313" key="1">
    <source>
        <dbReference type="EMBL" id="MEA1080270.1"/>
    </source>
</evidence>
<dbReference type="EMBL" id="JAYDCJ010000003">
    <property type="protein sequence ID" value="MEA1080270.1"/>
    <property type="molecule type" value="Genomic_DNA"/>
</dbReference>
<organism evidence="1 2">
    <name type="scientific">Marinobacter qingdaonensis</name>
    <dbReference type="NCBI Taxonomy" id="3108486"/>
    <lineage>
        <taxon>Bacteria</taxon>
        <taxon>Pseudomonadati</taxon>
        <taxon>Pseudomonadota</taxon>
        <taxon>Gammaproteobacteria</taxon>
        <taxon>Pseudomonadales</taxon>
        <taxon>Marinobacteraceae</taxon>
        <taxon>Marinobacter</taxon>
    </lineage>
</organism>
<protein>
    <submittedName>
        <fullName evidence="1">Uncharacterized protein</fullName>
    </submittedName>
</protein>
<evidence type="ECO:0000313" key="2">
    <source>
        <dbReference type="Proteomes" id="UP001305746"/>
    </source>
</evidence>
<comment type="caution">
    <text evidence="1">The sequence shown here is derived from an EMBL/GenBank/DDBJ whole genome shotgun (WGS) entry which is preliminary data.</text>
</comment>
<dbReference type="Proteomes" id="UP001305746">
    <property type="component" value="Unassembled WGS sequence"/>
</dbReference>
<accession>A0ABU5NWT1</accession>
<sequence length="52" mass="5665">MLDYEPGIGAKPSLAPHVADQERRFGKLHCGGQIEASIREMLAQVNQCVAQT</sequence>
<gene>
    <name evidence="1" type="ORF">U5822_06295</name>
</gene>